<dbReference type="InterPro" id="IPR016186">
    <property type="entry name" value="C-type_lectin-like/link_sf"/>
</dbReference>
<dbReference type="STRING" id="8078.ENSFHEP00000031520"/>
<dbReference type="Ensembl" id="ENSFHET00000024046.1">
    <property type="protein sequence ID" value="ENSFHEP00000031520.1"/>
    <property type="gene ID" value="ENSFHEG00000017470.1"/>
</dbReference>
<reference evidence="3" key="1">
    <citation type="submission" date="2025-08" db="UniProtKB">
        <authorList>
            <consortium name="Ensembl"/>
        </authorList>
    </citation>
    <scope>IDENTIFICATION</scope>
</reference>
<organism evidence="3 4">
    <name type="scientific">Fundulus heteroclitus</name>
    <name type="common">Killifish</name>
    <name type="synonym">Mummichog</name>
    <dbReference type="NCBI Taxonomy" id="8078"/>
    <lineage>
        <taxon>Eukaryota</taxon>
        <taxon>Metazoa</taxon>
        <taxon>Chordata</taxon>
        <taxon>Craniata</taxon>
        <taxon>Vertebrata</taxon>
        <taxon>Euteleostomi</taxon>
        <taxon>Actinopterygii</taxon>
        <taxon>Neopterygii</taxon>
        <taxon>Teleostei</taxon>
        <taxon>Neoteleostei</taxon>
        <taxon>Acanthomorphata</taxon>
        <taxon>Ovalentaria</taxon>
        <taxon>Atherinomorphae</taxon>
        <taxon>Cyprinodontiformes</taxon>
        <taxon>Fundulidae</taxon>
        <taxon>Fundulus</taxon>
    </lineage>
</organism>
<feature type="transmembrane region" description="Helical" evidence="1">
    <location>
        <begin position="42"/>
        <end position="64"/>
    </location>
</feature>
<keyword evidence="4" id="KW-1185">Reference proteome</keyword>
<proteinExistence type="predicted"/>
<dbReference type="Gene3D" id="3.10.100.10">
    <property type="entry name" value="Mannose-Binding Protein A, subunit A"/>
    <property type="match status" value="1"/>
</dbReference>
<dbReference type="SUPFAM" id="SSF56436">
    <property type="entry name" value="C-type lectin-like"/>
    <property type="match status" value="1"/>
</dbReference>
<dbReference type="SMART" id="SM00034">
    <property type="entry name" value="CLECT"/>
    <property type="match status" value="1"/>
</dbReference>
<dbReference type="PROSITE" id="PS50041">
    <property type="entry name" value="C_TYPE_LECTIN_2"/>
    <property type="match status" value="1"/>
</dbReference>
<dbReference type="InterPro" id="IPR016187">
    <property type="entry name" value="CTDL_fold"/>
</dbReference>
<protein>
    <recommendedName>
        <fullName evidence="2">C-type lectin domain-containing protein</fullName>
    </recommendedName>
</protein>
<sequence length="302" mass="34375">MSSEGKIYQDLTTDEGSHSHRRIFGQGLFAEIGGNTFQHHRLVILSLGLLNAALLISAAVIGIYCANAKDLQIPGLAASPLLVEVNFLRNHTELIRDKLETQNRLKKERANHVQMKLEVRQKKTLTDSLQRTISMLQTEKTHLQSNRSAFENNCARCPAGWLLLKTSCYYFSKHEPASRKNWSDSRADCVRQGGDLLVINNLEEQLLMSSNFPRIASSSSWWMNGLWIGLTDVQHPGTWTWTNNVTETSTMYWRNGQPSRNGTQSGNCVAFHYYGDNLKTWYTGNCQEHLLNWICEMRPSNQ</sequence>
<evidence type="ECO:0000313" key="3">
    <source>
        <dbReference type="Ensembl" id="ENSFHEP00000031520.1"/>
    </source>
</evidence>
<dbReference type="Pfam" id="PF00059">
    <property type="entry name" value="Lectin_C"/>
    <property type="match status" value="1"/>
</dbReference>
<accession>A0A3Q2UKK0</accession>
<keyword evidence="1" id="KW-1133">Transmembrane helix</keyword>
<dbReference type="Proteomes" id="UP000265000">
    <property type="component" value="Unplaced"/>
</dbReference>
<evidence type="ECO:0000313" key="4">
    <source>
        <dbReference type="Proteomes" id="UP000265000"/>
    </source>
</evidence>
<keyword evidence="1" id="KW-0472">Membrane</keyword>
<evidence type="ECO:0000259" key="2">
    <source>
        <dbReference type="PROSITE" id="PS50041"/>
    </source>
</evidence>
<dbReference type="InterPro" id="IPR050111">
    <property type="entry name" value="C-type_lectin/snaclec_domain"/>
</dbReference>
<dbReference type="PANTHER" id="PTHR22803">
    <property type="entry name" value="MANNOSE, PHOSPHOLIPASE, LECTIN RECEPTOR RELATED"/>
    <property type="match status" value="1"/>
</dbReference>
<feature type="domain" description="C-type lectin" evidence="2">
    <location>
        <begin position="164"/>
        <end position="288"/>
    </location>
</feature>
<dbReference type="GeneTree" id="ENSGT01030000234575"/>
<reference evidence="3" key="2">
    <citation type="submission" date="2025-09" db="UniProtKB">
        <authorList>
            <consortium name="Ensembl"/>
        </authorList>
    </citation>
    <scope>IDENTIFICATION</scope>
</reference>
<keyword evidence="1" id="KW-0812">Transmembrane</keyword>
<name>A0A3Q2UKK0_FUNHE</name>
<dbReference type="AlphaFoldDB" id="A0A3Q2UKK0"/>
<dbReference type="InterPro" id="IPR001304">
    <property type="entry name" value="C-type_lectin-like"/>
</dbReference>
<evidence type="ECO:0000256" key="1">
    <source>
        <dbReference type="SAM" id="Phobius"/>
    </source>
</evidence>